<dbReference type="SMART" id="SM00516">
    <property type="entry name" value="SEC14"/>
    <property type="match status" value="1"/>
</dbReference>
<name>A0ABR1JNI9_9AGAR</name>
<evidence type="ECO:0000313" key="2">
    <source>
        <dbReference type="EMBL" id="KAK7464666.1"/>
    </source>
</evidence>
<dbReference type="PROSITE" id="PS50191">
    <property type="entry name" value="CRAL_TRIO"/>
    <property type="match status" value="1"/>
</dbReference>
<proteinExistence type="predicted"/>
<dbReference type="PANTHER" id="PTHR45657:SF3">
    <property type="entry name" value="TRANSPORTER, PUTATIVE (AFU_ORTHOLOGUE AFUA_5G09260)-RELATED"/>
    <property type="match status" value="1"/>
</dbReference>
<dbReference type="Pfam" id="PF03765">
    <property type="entry name" value="CRAL_TRIO_N"/>
    <property type="match status" value="1"/>
</dbReference>
<evidence type="ECO:0000259" key="1">
    <source>
        <dbReference type="PROSITE" id="PS50191"/>
    </source>
</evidence>
<reference evidence="2 3" key="1">
    <citation type="submission" date="2024-01" db="EMBL/GenBank/DDBJ databases">
        <title>A draft genome for the cacao thread blight pathogen Marasmiellus scandens.</title>
        <authorList>
            <person name="Baruah I.K."/>
            <person name="Leung J."/>
            <person name="Bukari Y."/>
            <person name="Amoako-Attah I."/>
            <person name="Meinhardt L.W."/>
            <person name="Bailey B.A."/>
            <person name="Cohen S.P."/>
        </authorList>
    </citation>
    <scope>NUCLEOTIDE SEQUENCE [LARGE SCALE GENOMIC DNA]</scope>
    <source>
        <strain evidence="2 3">GH-19</strain>
    </source>
</reference>
<organism evidence="2 3">
    <name type="scientific">Marasmiellus scandens</name>
    <dbReference type="NCBI Taxonomy" id="2682957"/>
    <lineage>
        <taxon>Eukaryota</taxon>
        <taxon>Fungi</taxon>
        <taxon>Dikarya</taxon>
        <taxon>Basidiomycota</taxon>
        <taxon>Agaricomycotina</taxon>
        <taxon>Agaricomycetes</taxon>
        <taxon>Agaricomycetidae</taxon>
        <taxon>Agaricales</taxon>
        <taxon>Marasmiineae</taxon>
        <taxon>Omphalotaceae</taxon>
        <taxon>Marasmiellus</taxon>
    </lineage>
</organism>
<feature type="domain" description="CRAL-TRIO" evidence="1">
    <location>
        <begin position="106"/>
        <end position="293"/>
    </location>
</feature>
<dbReference type="CDD" id="cd00170">
    <property type="entry name" value="SEC14"/>
    <property type="match status" value="1"/>
</dbReference>
<protein>
    <recommendedName>
        <fullName evidence="1">CRAL-TRIO domain-containing protein</fullName>
    </recommendedName>
</protein>
<dbReference type="Proteomes" id="UP001498398">
    <property type="component" value="Unassembled WGS sequence"/>
</dbReference>
<dbReference type="PANTHER" id="PTHR45657">
    <property type="entry name" value="CRAL-TRIO DOMAIN-CONTAINING PROTEIN YKL091C-RELATED"/>
    <property type="match status" value="1"/>
</dbReference>
<dbReference type="Pfam" id="PF00650">
    <property type="entry name" value="CRAL_TRIO"/>
    <property type="match status" value="1"/>
</dbReference>
<dbReference type="SUPFAM" id="SSF52087">
    <property type="entry name" value="CRAL/TRIO domain"/>
    <property type="match status" value="1"/>
</dbReference>
<evidence type="ECO:0000313" key="3">
    <source>
        <dbReference type="Proteomes" id="UP001498398"/>
    </source>
</evidence>
<gene>
    <name evidence="2" type="ORF">VKT23_005873</name>
</gene>
<accession>A0ABR1JNI9</accession>
<comment type="caution">
    <text evidence="2">The sequence shown here is derived from an EMBL/GenBank/DDBJ whole genome shotgun (WGS) entry which is preliminary data.</text>
</comment>
<dbReference type="SMART" id="SM01100">
    <property type="entry name" value="CRAL_TRIO_N"/>
    <property type="match status" value="1"/>
</dbReference>
<dbReference type="EMBL" id="JBANRG010000007">
    <property type="protein sequence ID" value="KAK7464666.1"/>
    <property type="molecule type" value="Genomic_DNA"/>
</dbReference>
<dbReference type="SUPFAM" id="SSF46938">
    <property type="entry name" value="CRAL/TRIO N-terminal domain"/>
    <property type="match status" value="1"/>
</dbReference>
<dbReference type="InterPro" id="IPR011074">
    <property type="entry name" value="CRAL/TRIO_N_dom"/>
</dbReference>
<dbReference type="Gene3D" id="3.40.525.10">
    <property type="entry name" value="CRAL-TRIO lipid binding domain"/>
    <property type="match status" value="1"/>
</dbReference>
<dbReference type="InterPro" id="IPR036865">
    <property type="entry name" value="CRAL-TRIO_dom_sf"/>
</dbReference>
<keyword evidence="3" id="KW-1185">Reference proteome</keyword>
<sequence length="345" mass="38986">MTTDNAVSPPASAATGSYNPWAGHIGHLTPAQEESLETFKKMLSDAGLYHAASKEGKASHDDATLLRFLRARRFSPQKALKQFSDTLSWRKKHDVDNLYASFPVEEFESSKRYYPRWTGRRDKGGRPVYVYKLSSIEAFSKEIYGVDEGRRYERIVALYEVMMRFVAPLCSYAPHPSQETPISSTTSIIDLSNISLTSMWSLRPHLQEASKLATANYPETLHAIVVVNAPGFFGKLWGWVSSWFDEVTRNKIHILTKDQLDPSSPAYKTCPLFELIDKENIPKEYGGELDWTFLDEPKVDEEVRGVLKEGAKLLEGDELEGTREKGDMVKGPWVFDVADGRVIKP</sequence>
<dbReference type="InterPro" id="IPR036273">
    <property type="entry name" value="CRAL/TRIO_N_dom_sf"/>
</dbReference>
<dbReference type="InterPro" id="IPR051026">
    <property type="entry name" value="PI/PC_transfer"/>
</dbReference>
<dbReference type="InterPro" id="IPR001251">
    <property type="entry name" value="CRAL-TRIO_dom"/>
</dbReference>
<dbReference type="Gene3D" id="1.10.8.20">
    <property type="entry name" value="N-terminal domain of phosphatidylinositol transfer protein sec14p"/>
    <property type="match status" value="1"/>
</dbReference>